<evidence type="ECO:0000313" key="1">
    <source>
        <dbReference type="EMBL" id="KAL0933835.1"/>
    </source>
</evidence>
<accession>A0ACC3YPN4</accession>
<dbReference type="Proteomes" id="UP000805649">
    <property type="component" value="Unassembled WGS sequence"/>
</dbReference>
<dbReference type="EMBL" id="VUJX02000007">
    <property type="protein sequence ID" value="KAL0933835.1"/>
    <property type="molecule type" value="Genomic_DNA"/>
</dbReference>
<comment type="caution">
    <text evidence="1">The sequence shown here is derived from an EMBL/GenBank/DDBJ whole genome shotgun (WGS) entry which is preliminary data.</text>
</comment>
<gene>
    <name evidence="1" type="ORF">CTRU02_210634</name>
</gene>
<evidence type="ECO:0000313" key="2">
    <source>
        <dbReference type="Proteomes" id="UP000805649"/>
    </source>
</evidence>
<reference evidence="1 2" key="1">
    <citation type="journal article" date="2020" name="Phytopathology">
        <title>Genome Sequence Resources of Colletotrichum truncatum, C. plurivorum, C. musicola, and C. sojae: Four Species Pathogenic to Soybean (Glycine max).</title>
        <authorList>
            <person name="Rogerio F."/>
            <person name="Boufleur T.R."/>
            <person name="Ciampi-Guillardi M."/>
            <person name="Sukno S.A."/>
            <person name="Thon M.R."/>
            <person name="Massola Junior N.S."/>
            <person name="Baroncelli R."/>
        </authorList>
    </citation>
    <scope>NUCLEOTIDE SEQUENCE [LARGE SCALE GENOMIC DNA]</scope>
    <source>
        <strain evidence="1 2">CMES1059</strain>
    </source>
</reference>
<protein>
    <submittedName>
        <fullName evidence="1">Cyanovirin-n family protein</fullName>
    </submittedName>
</protein>
<sequence>MSFHGSAQDIRVDDGHILKANLANVDGEWQEAEVNLNDFLGNNNGSFEWGGSGFADSAEDIHFSLEGDNVPILRARLFNVDGEAVDADVNLAERIGNDNGNFSFA</sequence>
<organism evidence="1 2">
    <name type="scientific">Colletotrichum truncatum</name>
    <name type="common">Anthracnose fungus</name>
    <name type="synonym">Colletotrichum capsici</name>
    <dbReference type="NCBI Taxonomy" id="5467"/>
    <lineage>
        <taxon>Eukaryota</taxon>
        <taxon>Fungi</taxon>
        <taxon>Dikarya</taxon>
        <taxon>Ascomycota</taxon>
        <taxon>Pezizomycotina</taxon>
        <taxon>Sordariomycetes</taxon>
        <taxon>Hypocreomycetidae</taxon>
        <taxon>Glomerellales</taxon>
        <taxon>Glomerellaceae</taxon>
        <taxon>Colletotrichum</taxon>
        <taxon>Colletotrichum truncatum species complex</taxon>
    </lineage>
</organism>
<keyword evidence="2" id="KW-1185">Reference proteome</keyword>
<proteinExistence type="predicted"/>
<name>A0ACC3YPN4_COLTU</name>